<evidence type="ECO:0000313" key="5">
    <source>
        <dbReference type="EMBL" id="GGF57625.1"/>
    </source>
</evidence>
<evidence type="ECO:0000313" key="6">
    <source>
        <dbReference type="Proteomes" id="UP000640509"/>
    </source>
</evidence>
<sequence>MEDLNIRKAGRAGRITFTRPKALNALSHEMALAIHRALDGWRDDPDVALVIIDAEGDRAFCAGGDIAAVYRAGLAGEHATGQRFFADEYRMNAAIADYPKPIVAFMQGFVMGGGVGVGGHASHRIVGDTTQIAMPESGIGLIPDVGGTWLLSRAPGRIGEYLALTGARMGAGDAIHAGFADTYLPEAEWPDLITRLEDTGDVSLIEGGDAPTAPLRTMDLSPFAQETLADIIDALEEDGNAQTLKILQANSPLSMAAGLAMVRAARGDGRMQDSLAREYRFTYRATQDTDFLEGVRAQIIDKDRKPKWMADASPDNVAALLAPLGPNELTWSEPA</sequence>
<dbReference type="InterPro" id="IPR032259">
    <property type="entry name" value="HIBYL-CoA-H"/>
</dbReference>
<gene>
    <name evidence="5" type="ORF">GCM10011402_07010</name>
</gene>
<keyword evidence="6" id="KW-1185">Reference proteome</keyword>
<reference evidence="6" key="1">
    <citation type="journal article" date="2019" name="Int. J. Syst. Evol. Microbiol.">
        <title>The Global Catalogue of Microorganisms (GCM) 10K type strain sequencing project: providing services to taxonomists for standard genome sequencing and annotation.</title>
        <authorList>
            <consortium name="The Broad Institute Genomics Platform"/>
            <consortium name="The Broad Institute Genome Sequencing Center for Infectious Disease"/>
            <person name="Wu L."/>
            <person name="Ma J."/>
        </authorList>
    </citation>
    <scope>NUCLEOTIDE SEQUENCE [LARGE SCALE GENOMIC DNA]</scope>
    <source>
        <strain evidence="6">CGMCC 1.15419</strain>
    </source>
</reference>
<accession>A0ABQ1VEI4</accession>
<dbReference type="Proteomes" id="UP000640509">
    <property type="component" value="Unassembled WGS sequence"/>
</dbReference>
<keyword evidence="3" id="KW-0378">Hydrolase</keyword>
<name>A0ABQ1VEI4_9RHOB</name>
<dbReference type="InterPro" id="IPR045004">
    <property type="entry name" value="ECH_dom"/>
</dbReference>
<evidence type="ECO:0000256" key="2">
    <source>
        <dbReference type="ARBA" id="ARBA00011915"/>
    </source>
</evidence>
<dbReference type="PANTHER" id="PTHR43176">
    <property type="entry name" value="3-HYDROXYISOBUTYRYL-COA HYDROLASE-RELATED"/>
    <property type="match status" value="1"/>
</dbReference>
<dbReference type="Pfam" id="PF16113">
    <property type="entry name" value="ECH_2"/>
    <property type="match status" value="1"/>
</dbReference>
<comment type="catalytic activity">
    <reaction evidence="1">
        <text>3-hydroxy-2-methylpropanoyl-CoA + H2O = 3-hydroxy-2-methylpropanoate + CoA + H(+)</text>
        <dbReference type="Rhea" id="RHEA:20888"/>
        <dbReference type="ChEBI" id="CHEBI:11805"/>
        <dbReference type="ChEBI" id="CHEBI:15377"/>
        <dbReference type="ChEBI" id="CHEBI:15378"/>
        <dbReference type="ChEBI" id="CHEBI:57287"/>
        <dbReference type="ChEBI" id="CHEBI:57340"/>
        <dbReference type="EC" id="3.1.2.4"/>
    </reaction>
</comment>
<dbReference type="NCBIfam" id="NF004127">
    <property type="entry name" value="PRK05617.1"/>
    <property type="match status" value="1"/>
</dbReference>
<evidence type="ECO:0000259" key="4">
    <source>
        <dbReference type="Pfam" id="PF16113"/>
    </source>
</evidence>
<dbReference type="PANTHER" id="PTHR43176:SF3">
    <property type="entry name" value="3-HYDROXYISOBUTYRYL-COA HYDROLASE, MITOCHONDRIAL"/>
    <property type="match status" value="1"/>
</dbReference>
<evidence type="ECO:0000256" key="3">
    <source>
        <dbReference type="ARBA" id="ARBA00022801"/>
    </source>
</evidence>
<protein>
    <recommendedName>
        <fullName evidence="2">3-hydroxyisobutyryl-CoA hydrolase</fullName>
        <ecNumber evidence="2">3.1.2.4</ecNumber>
    </recommendedName>
</protein>
<feature type="domain" description="Enoyl-CoA hydratase/isomerase" evidence="4">
    <location>
        <begin position="13"/>
        <end position="311"/>
    </location>
</feature>
<dbReference type="EMBL" id="BMIV01000002">
    <property type="protein sequence ID" value="GGF57625.1"/>
    <property type="molecule type" value="Genomic_DNA"/>
</dbReference>
<dbReference type="CDD" id="cd06558">
    <property type="entry name" value="crotonase-like"/>
    <property type="match status" value="1"/>
</dbReference>
<comment type="caution">
    <text evidence="5">The sequence shown here is derived from an EMBL/GenBank/DDBJ whole genome shotgun (WGS) entry which is preliminary data.</text>
</comment>
<dbReference type="RefSeq" id="WP_188714059.1">
    <property type="nucleotide sequence ID" value="NZ_BMIV01000002.1"/>
</dbReference>
<dbReference type="InterPro" id="IPR029045">
    <property type="entry name" value="ClpP/crotonase-like_dom_sf"/>
</dbReference>
<dbReference type="EC" id="3.1.2.4" evidence="2"/>
<organism evidence="5 6">
    <name type="scientific">Paracoccus acridae</name>
    <dbReference type="NCBI Taxonomy" id="1795310"/>
    <lineage>
        <taxon>Bacteria</taxon>
        <taxon>Pseudomonadati</taxon>
        <taxon>Pseudomonadota</taxon>
        <taxon>Alphaproteobacteria</taxon>
        <taxon>Rhodobacterales</taxon>
        <taxon>Paracoccaceae</taxon>
        <taxon>Paracoccus</taxon>
    </lineage>
</organism>
<dbReference type="Gene3D" id="3.90.226.10">
    <property type="entry name" value="2-enoyl-CoA Hydratase, Chain A, domain 1"/>
    <property type="match status" value="1"/>
</dbReference>
<proteinExistence type="predicted"/>
<evidence type="ECO:0000256" key="1">
    <source>
        <dbReference type="ARBA" id="ARBA00001709"/>
    </source>
</evidence>
<dbReference type="SUPFAM" id="SSF52096">
    <property type="entry name" value="ClpP/crotonase"/>
    <property type="match status" value="1"/>
</dbReference>